<name>A0ABQ3UX84_9CHLR</name>
<comment type="caution">
    <text evidence="1">The sequence shown here is derived from an EMBL/GenBank/DDBJ whole genome shotgun (WGS) entry which is preliminary data.</text>
</comment>
<sequence length="51" mass="5816">MHTISTAAGRRVEHMGEDLDQKLFPLKQDALKSRNTERLFGLYDQINVPSS</sequence>
<keyword evidence="2" id="KW-1185">Reference proteome</keyword>
<protein>
    <submittedName>
        <fullName evidence="1">Uncharacterized protein</fullName>
    </submittedName>
</protein>
<accession>A0ABQ3UX84</accession>
<gene>
    <name evidence="1" type="ORF">KSB_59460</name>
</gene>
<evidence type="ECO:0000313" key="1">
    <source>
        <dbReference type="EMBL" id="GHO57471.1"/>
    </source>
</evidence>
<reference evidence="1 2" key="1">
    <citation type="journal article" date="2021" name="Int. J. Syst. Evol. Microbiol.">
        <title>Reticulibacter mediterranei gen. nov., sp. nov., within the new family Reticulibacteraceae fam. nov., and Ktedonospora formicarum gen. nov., sp. nov., Ktedonobacter robiniae sp. nov., Dictyobacter formicarum sp. nov. and Dictyobacter arantiisoli sp. nov., belonging to the class Ktedonobacteria.</title>
        <authorList>
            <person name="Yabe S."/>
            <person name="Zheng Y."/>
            <person name="Wang C.M."/>
            <person name="Sakai Y."/>
            <person name="Abe K."/>
            <person name="Yokota A."/>
            <person name="Donadio S."/>
            <person name="Cavaletti L."/>
            <person name="Monciardini P."/>
        </authorList>
    </citation>
    <scope>NUCLEOTIDE SEQUENCE [LARGE SCALE GENOMIC DNA]</scope>
    <source>
        <strain evidence="1 2">SOSP1-30</strain>
    </source>
</reference>
<dbReference type="EMBL" id="BNJG01000002">
    <property type="protein sequence ID" value="GHO57471.1"/>
    <property type="molecule type" value="Genomic_DNA"/>
</dbReference>
<organism evidence="1 2">
    <name type="scientific">Ktedonobacter robiniae</name>
    <dbReference type="NCBI Taxonomy" id="2778365"/>
    <lineage>
        <taxon>Bacteria</taxon>
        <taxon>Bacillati</taxon>
        <taxon>Chloroflexota</taxon>
        <taxon>Ktedonobacteria</taxon>
        <taxon>Ktedonobacterales</taxon>
        <taxon>Ktedonobacteraceae</taxon>
        <taxon>Ktedonobacter</taxon>
    </lineage>
</organism>
<dbReference type="Proteomes" id="UP000654345">
    <property type="component" value="Unassembled WGS sequence"/>
</dbReference>
<proteinExistence type="predicted"/>
<evidence type="ECO:0000313" key="2">
    <source>
        <dbReference type="Proteomes" id="UP000654345"/>
    </source>
</evidence>